<evidence type="ECO:0000313" key="9">
    <source>
        <dbReference type="Proteomes" id="UP000288805"/>
    </source>
</evidence>
<keyword evidence="2" id="KW-0813">Transport</keyword>
<reference evidence="8 9" key="1">
    <citation type="journal article" date="2018" name="PLoS Genet.">
        <title>Population sequencing reveals clonal diversity and ancestral inbreeding in the grapevine cultivar Chardonnay.</title>
        <authorList>
            <person name="Roach M.J."/>
            <person name="Johnson D.L."/>
            <person name="Bohlmann J."/>
            <person name="van Vuuren H.J."/>
            <person name="Jones S.J."/>
            <person name="Pretorius I.S."/>
            <person name="Schmidt S.A."/>
            <person name="Borneman A.R."/>
        </authorList>
    </citation>
    <scope>NUCLEOTIDE SEQUENCE [LARGE SCALE GENOMIC DNA]</scope>
    <source>
        <strain evidence="9">cv. Chardonnay</strain>
        <tissue evidence="8">Leaf</tissue>
    </source>
</reference>
<feature type="transmembrane region" description="Helical" evidence="7">
    <location>
        <begin position="136"/>
        <end position="158"/>
    </location>
</feature>
<evidence type="ECO:0000256" key="1">
    <source>
        <dbReference type="ARBA" id="ARBA00004141"/>
    </source>
</evidence>
<feature type="transmembrane region" description="Helical" evidence="7">
    <location>
        <begin position="96"/>
        <end position="116"/>
    </location>
</feature>
<dbReference type="GO" id="GO:0015250">
    <property type="term" value="F:water channel activity"/>
    <property type="evidence" value="ECO:0007669"/>
    <property type="project" value="InterPro"/>
</dbReference>
<feature type="transmembrane region" description="Helical" evidence="7">
    <location>
        <begin position="170"/>
        <end position="187"/>
    </location>
</feature>
<gene>
    <name evidence="8" type="primary">SIP1-1</name>
    <name evidence="8" type="ORF">CK203_064398</name>
</gene>
<dbReference type="Proteomes" id="UP000288805">
    <property type="component" value="Unassembled WGS sequence"/>
</dbReference>
<comment type="caution">
    <text evidence="8">The sequence shown here is derived from an EMBL/GenBank/DDBJ whole genome shotgun (WGS) entry which is preliminary data.</text>
</comment>
<proteinExistence type="predicted"/>
<keyword evidence="5 7" id="KW-1133">Transmembrane helix</keyword>
<dbReference type="SUPFAM" id="SSF81338">
    <property type="entry name" value="Aquaporin-like"/>
    <property type="match status" value="1"/>
</dbReference>
<dbReference type="GO" id="GO:0016020">
    <property type="term" value="C:membrane"/>
    <property type="evidence" value="ECO:0007669"/>
    <property type="project" value="UniProtKB-SubCell"/>
</dbReference>
<keyword evidence="6 7" id="KW-0472">Membrane</keyword>
<keyword evidence="3 7" id="KW-0812">Transmembrane</keyword>
<evidence type="ECO:0000256" key="7">
    <source>
        <dbReference type="SAM" id="Phobius"/>
    </source>
</evidence>
<evidence type="ECO:0000256" key="3">
    <source>
        <dbReference type="ARBA" id="ARBA00022692"/>
    </source>
</evidence>
<evidence type="ECO:0000256" key="4">
    <source>
        <dbReference type="ARBA" id="ARBA00022737"/>
    </source>
</evidence>
<dbReference type="PANTHER" id="PTHR46739">
    <property type="entry name" value="AQUAPORIN SIP1-1"/>
    <property type="match status" value="1"/>
</dbReference>
<evidence type="ECO:0000256" key="5">
    <source>
        <dbReference type="ARBA" id="ARBA00022989"/>
    </source>
</evidence>
<dbReference type="PANTHER" id="PTHR46739:SF3">
    <property type="entry name" value="AQUAPORIN SIP1-1"/>
    <property type="match status" value="1"/>
</dbReference>
<accession>A0A438G4B0</accession>
<evidence type="ECO:0000256" key="2">
    <source>
        <dbReference type="ARBA" id="ARBA00022448"/>
    </source>
</evidence>
<protein>
    <submittedName>
        <fullName evidence="8">Aquaporin SIP1-1</fullName>
    </submittedName>
</protein>
<dbReference type="InterPro" id="IPR023271">
    <property type="entry name" value="Aquaporin-like"/>
</dbReference>
<comment type="subcellular location">
    <subcellularLocation>
        <location evidence="1">Membrane</location>
        <topology evidence="1">Multi-pass membrane protein</topology>
    </subcellularLocation>
</comment>
<dbReference type="InterPro" id="IPR044222">
    <property type="entry name" value="SIP1-1/2-like"/>
</dbReference>
<dbReference type="AlphaFoldDB" id="A0A438G4B0"/>
<keyword evidence="4" id="KW-0677">Repeat</keyword>
<dbReference type="Gene3D" id="1.20.1080.10">
    <property type="entry name" value="Glycerol uptake facilitator protein"/>
    <property type="match status" value="1"/>
</dbReference>
<evidence type="ECO:0000256" key="6">
    <source>
        <dbReference type="ARBA" id="ARBA00023136"/>
    </source>
</evidence>
<evidence type="ECO:0000313" key="8">
    <source>
        <dbReference type="EMBL" id="RVW67037.1"/>
    </source>
</evidence>
<sequence>MQLYVDGERGCVRSRGVRFEEVGVLHFDDGDIHLSHIVGLGGSGAAVGYNFHHHCPHLCSCVRVQHDRGCLGWGQLQSHCNCCTLCRRRHTRQPHLHGFPFSCSGSCAGGGTLAIMEVMPTQYRLMLGGPSLKVDLHTGAIAEGVLTFTISFLVLLVVLKGPKSPVLKTWLLAMTTVILVVSGSTYTRPSMNPANAFGWHI</sequence>
<name>A0A438G4B0_VITVI</name>
<organism evidence="8 9">
    <name type="scientific">Vitis vinifera</name>
    <name type="common">Grape</name>
    <dbReference type="NCBI Taxonomy" id="29760"/>
    <lineage>
        <taxon>Eukaryota</taxon>
        <taxon>Viridiplantae</taxon>
        <taxon>Streptophyta</taxon>
        <taxon>Embryophyta</taxon>
        <taxon>Tracheophyta</taxon>
        <taxon>Spermatophyta</taxon>
        <taxon>Magnoliopsida</taxon>
        <taxon>eudicotyledons</taxon>
        <taxon>Gunneridae</taxon>
        <taxon>Pentapetalae</taxon>
        <taxon>rosids</taxon>
        <taxon>Vitales</taxon>
        <taxon>Vitaceae</taxon>
        <taxon>Viteae</taxon>
        <taxon>Vitis</taxon>
    </lineage>
</organism>
<dbReference type="EMBL" id="QGNW01000607">
    <property type="protein sequence ID" value="RVW67037.1"/>
    <property type="molecule type" value="Genomic_DNA"/>
</dbReference>